<dbReference type="Proteomes" id="UP001595765">
    <property type="component" value="Unassembled WGS sequence"/>
</dbReference>
<proteinExistence type="predicted"/>
<comment type="caution">
    <text evidence="1">The sequence shown here is derived from an EMBL/GenBank/DDBJ whole genome shotgun (WGS) entry which is preliminary data.</text>
</comment>
<protein>
    <submittedName>
        <fullName evidence="1">Uncharacterized protein</fullName>
    </submittedName>
</protein>
<evidence type="ECO:0000313" key="2">
    <source>
        <dbReference type="Proteomes" id="UP001595765"/>
    </source>
</evidence>
<organism evidence="1 2">
    <name type="scientific">Streptomyces polygonati</name>
    <dbReference type="NCBI Taxonomy" id="1617087"/>
    <lineage>
        <taxon>Bacteria</taxon>
        <taxon>Bacillati</taxon>
        <taxon>Actinomycetota</taxon>
        <taxon>Actinomycetes</taxon>
        <taxon>Kitasatosporales</taxon>
        <taxon>Streptomycetaceae</taxon>
        <taxon>Streptomyces</taxon>
    </lineage>
</organism>
<name>A0ABV8HK44_9ACTN</name>
<dbReference type="RefSeq" id="WP_386427121.1">
    <property type="nucleotide sequence ID" value="NZ_JBHSBB010000007.1"/>
</dbReference>
<dbReference type="EMBL" id="JBHSBB010000007">
    <property type="protein sequence ID" value="MFC4031179.1"/>
    <property type="molecule type" value="Genomic_DNA"/>
</dbReference>
<sequence length="95" mass="10191">MSNGCGEGQECARCAELAARFKDPATPNPGAFLYGWARHHLDDHGTVPAPREGCAECAKYSGRAGAVHARVWQRWALTHFMSCALAPGWSPPPGD</sequence>
<evidence type="ECO:0000313" key="1">
    <source>
        <dbReference type="EMBL" id="MFC4031179.1"/>
    </source>
</evidence>
<keyword evidence="2" id="KW-1185">Reference proteome</keyword>
<gene>
    <name evidence="1" type="ORF">ACFO3J_06795</name>
</gene>
<reference evidence="2" key="1">
    <citation type="journal article" date="2019" name="Int. J. Syst. Evol. Microbiol.">
        <title>The Global Catalogue of Microorganisms (GCM) 10K type strain sequencing project: providing services to taxonomists for standard genome sequencing and annotation.</title>
        <authorList>
            <consortium name="The Broad Institute Genomics Platform"/>
            <consortium name="The Broad Institute Genome Sequencing Center for Infectious Disease"/>
            <person name="Wu L."/>
            <person name="Ma J."/>
        </authorList>
    </citation>
    <scope>NUCLEOTIDE SEQUENCE [LARGE SCALE GENOMIC DNA]</scope>
    <source>
        <strain evidence="2">CGMCC 4.7237</strain>
    </source>
</reference>
<accession>A0ABV8HK44</accession>